<keyword evidence="4" id="KW-0408">Iron</keyword>
<reference evidence="6" key="2">
    <citation type="submission" date="2020-01" db="EMBL/GenBank/DDBJ databases">
        <authorList>
            <person name="Campanaro S."/>
        </authorList>
    </citation>
    <scope>NUCLEOTIDE SEQUENCE</scope>
    <source>
        <strain evidence="6">AS06rmzACSIP_7</strain>
    </source>
</reference>
<dbReference type="InterPro" id="IPR012675">
    <property type="entry name" value="Beta-grasp_dom_sf"/>
</dbReference>
<keyword evidence="3" id="KW-0560">Oxidoreductase</keyword>
<dbReference type="PROSITE" id="PS00197">
    <property type="entry name" value="2FE2S_FER_1"/>
    <property type="match status" value="1"/>
</dbReference>
<keyword evidence="1" id="KW-0001">2Fe-2S</keyword>
<dbReference type="GO" id="GO:0046872">
    <property type="term" value="F:metal ion binding"/>
    <property type="evidence" value="ECO:0007669"/>
    <property type="project" value="UniProtKB-KW"/>
</dbReference>
<comment type="caution">
    <text evidence="6">The sequence shown here is derived from an EMBL/GenBank/DDBJ whole genome shotgun (WGS) entry which is preliminary data.</text>
</comment>
<keyword evidence="2" id="KW-0479">Metal-binding</keyword>
<protein>
    <submittedName>
        <fullName evidence="6">(2Fe-2S)-binding protein</fullName>
    </submittedName>
</protein>
<gene>
    <name evidence="6" type="ORF">GXY80_00345</name>
</gene>
<dbReference type="STRING" id="909663.GCA_000512235_02128"/>
<organism evidence="6 7">
    <name type="scientific">Syntrophorhabdus aromaticivorans</name>
    <dbReference type="NCBI Taxonomy" id="328301"/>
    <lineage>
        <taxon>Bacteria</taxon>
        <taxon>Pseudomonadati</taxon>
        <taxon>Thermodesulfobacteriota</taxon>
        <taxon>Syntrophorhabdia</taxon>
        <taxon>Syntrophorhabdales</taxon>
        <taxon>Syntrophorhabdaceae</taxon>
        <taxon>Syntrophorhabdus</taxon>
    </lineage>
</organism>
<dbReference type="Gene3D" id="3.10.20.30">
    <property type="match status" value="1"/>
</dbReference>
<evidence type="ECO:0000256" key="4">
    <source>
        <dbReference type="ARBA" id="ARBA00023004"/>
    </source>
</evidence>
<evidence type="ECO:0000313" key="7">
    <source>
        <dbReference type="Proteomes" id="UP000777265"/>
    </source>
</evidence>
<reference evidence="6" key="1">
    <citation type="journal article" date="2020" name="Biotechnol. Biofuels">
        <title>New insights from the biogas microbiome by comprehensive genome-resolved metagenomics of nearly 1600 species originating from multiple anaerobic digesters.</title>
        <authorList>
            <person name="Campanaro S."/>
            <person name="Treu L."/>
            <person name="Rodriguez-R L.M."/>
            <person name="Kovalovszki A."/>
            <person name="Ziels R.M."/>
            <person name="Maus I."/>
            <person name="Zhu X."/>
            <person name="Kougias P.G."/>
            <person name="Basile A."/>
            <person name="Luo G."/>
            <person name="Schluter A."/>
            <person name="Konstantinidis K.T."/>
            <person name="Angelidaki I."/>
        </authorList>
    </citation>
    <scope>NUCLEOTIDE SEQUENCE</scope>
    <source>
        <strain evidence="6">AS06rmzACSIP_7</strain>
    </source>
</reference>
<accession>A0A351U3Z1</accession>
<dbReference type="PANTHER" id="PTHR44379:SF5">
    <property type="entry name" value="OXIDOREDUCTASE WITH IRON-SULFUR SUBUNIT"/>
    <property type="match status" value="1"/>
</dbReference>
<evidence type="ECO:0000256" key="2">
    <source>
        <dbReference type="ARBA" id="ARBA00022723"/>
    </source>
</evidence>
<dbReference type="Pfam" id="PF01799">
    <property type="entry name" value="Fer2_2"/>
    <property type="match status" value="1"/>
</dbReference>
<dbReference type="InterPro" id="IPR001041">
    <property type="entry name" value="2Fe-2S_ferredoxin-type"/>
</dbReference>
<dbReference type="InterPro" id="IPR051452">
    <property type="entry name" value="Diverse_Oxidoreductases"/>
</dbReference>
<dbReference type="InterPro" id="IPR036884">
    <property type="entry name" value="2Fe-2S-bd_dom_sf"/>
</dbReference>
<dbReference type="GO" id="GO:0051537">
    <property type="term" value="F:2 iron, 2 sulfur cluster binding"/>
    <property type="evidence" value="ECO:0007669"/>
    <property type="project" value="UniProtKB-KW"/>
</dbReference>
<evidence type="ECO:0000313" key="6">
    <source>
        <dbReference type="EMBL" id="NLW33917.1"/>
    </source>
</evidence>
<dbReference type="SUPFAM" id="SSF47741">
    <property type="entry name" value="CO dehydrogenase ISP C-domain like"/>
    <property type="match status" value="1"/>
</dbReference>
<evidence type="ECO:0000256" key="5">
    <source>
        <dbReference type="ARBA" id="ARBA00023014"/>
    </source>
</evidence>
<name>A0A351U3Z1_9BACT</name>
<dbReference type="FunFam" id="3.10.20.30:FF:000020">
    <property type="entry name" value="Xanthine dehydrogenase iron-sulfur subunit"/>
    <property type="match status" value="1"/>
</dbReference>
<dbReference type="CDD" id="cd00207">
    <property type="entry name" value="fer2"/>
    <property type="match status" value="1"/>
</dbReference>
<dbReference type="Gene3D" id="1.10.150.120">
    <property type="entry name" value="[2Fe-2S]-binding domain"/>
    <property type="match status" value="1"/>
</dbReference>
<dbReference type="InterPro" id="IPR036010">
    <property type="entry name" value="2Fe-2S_ferredoxin-like_sf"/>
</dbReference>
<dbReference type="SUPFAM" id="SSF54292">
    <property type="entry name" value="2Fe-2S ferredoxin-like"/>
    <property type="match status" value="1"/>
</dbReference>
<dbReference type="PROSITE" id="PS51085">
    <property type="entry name" value="2FE2S_FER_2"/>
    <property type="match status" value="1"/>
</dbReference>
<sequence>MQRVIALNVNGEVHEVIVKSYESLLDVLRNKLGLTGTKECCNEGDCGACTVIMGGRAVNACLVLAVEAEGEEILTVEGLAQGTSLHPLQEAFIKFGGFQCGFCTPGMLMSAKALLDANPDPTEEEIRKGISGNLCRCTGYVKIIQSIKEAALSMKGGTENEQKQILDSRPEGR</sequence>
<proteinExistence type="predicted"/>
<dbReference type="PANTHER" id="PTHR44379">
    <property type="entry name" value="OXIDOREDUCTASE WITH IRON-SULFUR SUBUNIT"/>
    <property type="match status" value="1"/>
</dbReference>
<dbReference type="GO" id="GO:0016491">
    <property type="term" value="F:oxidoreductase activity"/>
    <property type="evidence" value="ECO:0007669"/>
    <property type="project" value="UniProtKB-KW"/>
</dbReference>
<dbReference type="InterPro" id="IPR006058">
    <property type="entry name" value="2Fe2S_fd_BS"/>
</dbReference>
<dbReference type="InterPro" id="IPR002888">
    <property type="entry name" value="2Fe-2S-bd"/>
</dbReference>
<evidence type="ECO:0000256" key="1">
    <source>
        <dbReference type="ARBA" id="ARBA00022714"/>
    </source>
</evidence>
<evidence type="ECO:0000256" key="3">
    <source>
        <dbReference type="ARBA" id="ARBA00023002"/>
    </source>
</evidence>
<dbReference type="Pfam" id="PF00111">
    <property type="entry name" value="Fer2"/>
    <property type="match status" value="1"/>
</dbReference>
<dbReference type="FunFam" id="1.10.150.120:FF:000003">
    <property type="entry name" value="Carbon monoxide dehydrogenase, small subunit"/>
    <property type="match status" value="1"/>
</dbReference>
<keyword evidence="5" id="KW-0411">Iron-sulfur</keyword>
<dbReference type="AlphaFoldDB" id="A0A351U3Z1"/>
<dbReference type="Proteomes" id="UP000777265">
    <property type="component" value="Unassembled WGS sequence"/>
</dbReference>
<dbReference type="EMBL" id="JAAYEE010000007">
    <property type="protein sequence ID" value="NLW33917.1"/>
    <property type="molecule type" value="Genomic_DNA"/>
</dbReference>